<evidence type="ECO:0000313" key="1">
    <source>
        <dbReference type="EMBL" id="SDW62771.1"/>
    </source>
</evidence>
<dbReference type="EMBL" id="FNON01000001">
    <property type="protein sequence ID" value="SDW62771.1"/>
    <property type="molecule type" value="Genomic_DNA"/>
</dbReference>
<reference evidence="1 2" key="1">
    <citation type="submission" date="2016-10" db="EMBL/GenBank/DDBJ databases">
        <authorList>
            <person name="de Groot N.N."/>
        </authorList>
    </citation>
    <scope>NUCLEOTIDE SEQUENCE [LARGE SCALE GENOMIC DNA]</scope>
    <source>
        <strain evidence="1 2">CPCC 202699</strain>
    </source>
</reference>
<evidence type="ECO:0000313" key="2">
    <source>
        <dbReference type="Proteomes" id="UP000199515"/>
    </source>
</evidence>
<protein>
    <submittedName>
        <fullName evidence="1">Uncharacterized conserved protein YloU, alkaline shock protein (Asp23) family</fullName>
    </submittedName>
</protein>
<organism evidence="1 2">
    <name type="scientific">Amycolatopsis xylanica</name>
    <dbReference type="NCBI Taxonomy" id="589385"/>
    <lineage>
        <taxon>Bacteria</taxon>
        <taxon>Bacillati</taxon>
        <taxon>Actinomycetota</taxon>
        <taxon>Actinomycetes</taxon>
        <taxon>Pseudonocardiales</taxon>
        <taxon>Pseudonocardiaceae</taxon>
        <taxon>Amycolatopsis</taxon>
    </lineage>
</organism>
<accession>A0A1H2V3B2</accession>
<dbReference type="OrthoDB" id="4569527at2"/>
<sequence length="103" mass="10914">MTIAELGTLTIADRAVERIAAHAATEVDGIGETAKASAKVDGGFTSLGVRLSVEYPRSVAKTTERARAHLLSRIEEYTGLEVSRMDITVTSLDGAAAVTRRVL</sequence>
<dbReference type="AlphaFoldDB" id="A0A1H2V3B2"/>
<proteinExistence type="predicted"/>
<dbReference type="RefSeq" id="WP_091287278.1">
    <property type="nucleotide sequence ID" value="NZ_FNON01000001.1"/>
</dbReference>
<dbReference type="STRING" id="589385.SAMN05421504_1011091"/>
<keyword evidence="2" id="KW-1185">Reference proteome</keyword>
<dbReference type="Proteomes" id="UP000199515">
    <property type="component" value="Unassembled WGS sequence"/>
</dbReference>
<gene>
    <name evidence="1" type="ORF">SAMN05421504_1011091</name>
</gene>
<name>A0A1H2V3B2_9PSEU</name>